<evidence type="ECO:0000256" key="4">
    <source>
        <dbReference type="ARBA" id="ARBA00022989"/>
    </source>
</evidence>
<comment type="caution">
    <text evidence="8">The sequence shown here is derived from an EMBL/GenBank/DDBJ whole genome shotgun (WGS) entry which is preliminary data.</text>
</comment>
<reference evidence="8 9" key="2">
    <citation type="submission" date="2018-06" db="EMBL/GenBank/DDBJ databases">
        <title>Metagenomic assembly of (sub)arctic Cyanobacteria and their associated microbiome from non-axenic cultures.</title>
        <authorList>
            <person name="Baurain D."/>
        </authorList>
    </citation>
    <scope>NUCLEOTIDE SEQUENCE [LARGE SCALE GENOMIC DNA]</scope>
    <source>
        <strain evidence="8">ULC027bin1</strain>
    </source>
</reference>
<dbReference type="AlphaFoldDB" id="A0A2W4XRE0"/>
<evidence type="ECO:0000259" key="7">
    <source>
        <dbReference type="Pfam" id="PF04024"/>
    </source>
</evidence>
<protein>
    <submittedName>
        <fullName evidence="8">Stress-responsive transcriptional regulator</fullName>
    </submittedName>
</protein>
<evidence type="ECO:0000256" key="6">
    <source>
        <dbReference type="SAM" id="Phobius"/>
    </source>
</evidence>
<keyword evidence="5 6" id="KW-0472">Membrane</keyword>
<feature type="transmembrane region" description="Helical" evidence="6">
    <location>
        <begin position="164"/>
        <end position="187"/>
    </location>
</feature>
<reference evidence="9" key="1">
    <citation type="submission" date="2018-04" db="EMBL/GenBank/DDBJ databases">
        <authorList>
            <person name="Cornet L."/>
        </authorList>
    </citation>
    <scope>NUCLEOTIDE SEQUENCE [LARGE SCALE GENOMIC DNA]</scope>
</reference>
<evidence type="ECO:0000256" key="5">
    <source>
        <dbReference type="ARBA" id="ARBA00023136"/>
    </source>
</evidence>
<evidence type="ECO:0000313" key="9">
    <source>
        <dbReference type="Proteomes" id="UP000249794"/>
    </source>
</evidence>
<proteinExistence type="predicted"/>
<keyword evidence="2" id="KW-1003">Cell membrane</keyword>
<evidence type="ECO:0000256" key="3">
    <source>
        <dbReference type="ARBA" id="ARBA00022692"/>
    </source>
</evidence>
<dbReference type="GO" id="GO:0005886">
    <property type="term" value="C:plasma membrane"/>
    <property type="evidence" value="ECO:0007669"/>
    <property type="project" value="UniProtKB-SubCell"/>
</dbReference>
<accession>A0A2W4XRE0</accession>
<name>A0A2W4XRE0_9CYAN</name>
<organism evidence="8 9">
    <name type="scientific">Phormidesmis priestleyi</name>
    <dbReference type="NCBI Taxonomy" id="268141"/>
    <lineage>
        <taxon>Bacteria</taxon>
        <taxon>Bacillati</taxon>
        <taxon>Cyanobacteriota</taxon>
        <taxon>Cyanophyceae</taxon>
        <taxon>Leptolyngbyales</taxon>
        <taxon>Leptolyngbyaceae</taxon>
        <taxon>Phormidesmis</taxon>
    </lineage>
</organism>
<dbReference type="EMBL" id="QBMP01000059">
    <property type="protein sequence ID" value="PZO56969.1"/>
    <property type="molecule type" value="Genomic_DNA"/>
</dbReference>
<feature type="transmembrane region" description="Helical" evidence="6">
    <location>
        <begin position="36"/>
        <end position="59"/>
    </location>
</feature>
<gene>
    <name evidence="8" type="ORF">DCF15_07805</name>
</gene>
<keyword evidence="3 6" id="KW-0812">Transmembrane</keyword>
<dbReference type="Proteomes" id="UP000249794">
    <property type="component" value="Unassembled WGS sequence"/>
</dbReference>
<dbReference type="InterPro" id="IPR007168">
    <property type="entry name" value="Phageshock_PspC_N"/>
</dbReference>
<feature type="transmembrane region" description="Helical" evidence="6">
    <location>
        <begin position="91"/>
        <end position="112"/>
    </location>
</feature>
<dbReference type="InterPro" id="IPR052027">
    <property type="entry name" value="PspC"/>
</dbReference>
<evidence type="ECO:0000256" key="1">
    <source>
        <dbReference type="ARBA" id="ARBA00004162"/>
    </source>
</evidence>
<comment type="subcellular location">
    <subcellularLocation>
        <location evidence="1">Cell membrane</location>
        <topology evidence="1">Single-pass membrane protein</topology>
    </subcellularLocation>
</comment>
<dbReference type="Pfam" id="PF04024">
    <property type="entry name" value="PspC"/>
    <property type="match status" value="1"/>
</dbReference>
<evidence type="ECO:0000256" key="2">
    <source>
        <dbReference type="ARBA" id="ARBA00022475"/>
    </source>
</evidence>
<feature type="transmembrane region" description="Helical" evidence="6">
    <location>
        <begin position="6"/>
        <end position="29"/>
    </location>
</feature>
<feature type="domain" description="Phage shock protein PspC N-terminal" evidence="7">
    <location>
        <begin position="135"/>
        <end position="189"/>
    </location>
</feature>
<evidence type="ECO:0000313" key="8">
    <source>
        <dbReference type="EMBL" id="PZO56969.1"/>
    </source>
</evidence>
<sequence>MFYLPAIGFNLLIGLLLSVGPAVAGIAFFRRLSTAWHLFLLSLCIFYGISPFLVTWSALGLAKRFGCSAEAIRFSCPSPVWLGDVVSGLAMSYWLAIFVIPSAILGVVGLLISGILQHRRSRNAGNISGQSPAAFYRSRRHKIIAGVCSAIAQRWHQPLQVIRIITVVLAIVIPGFIFLYVWCWLAFPIEPRSQQQPIGEQS</sequence>
<keyword evidence="4 6" id="KW-1133">Transmembrane helix</keyword>
<dbReference type="PANTHER" id="PTHR33885:SF3">
    <property type="entry name" value="PHAGE SHOCK PROTEIN C"/>
    <property type="match status" value="1"/>
</dbReference>
<dbReference type="PANTHER" id="PTHR33885">
    <property type="entry name" value="PHAGE SHOCK PROTEIN C"/>
    <property type="match status" value="1"/>
</dbReference>